<proteinExistence type="predicted"/>
<gene>
    <name evidence="1" type="ORF">MLD38_016848</name>
</gene>
<dbReference type="EMBL" id="CM042884">
    <property type="protein sequence ID" value="KAI4368273.1"/>
    <property type="molecule type" value="Genomic_DNA"/>
</dbReference>
<keyword evidence="2" id="KW-1185">Reference proteome</keyword>
<dbReference type="Proteomes" id="UP001057402">
    <property type="component" value="Chromosome 5"/>
</dbReference>
<evidence type="ECO:0000313" key="2">
    <source>
        <dbReference type="Proteomes" id="UP001057402"/>
    </source>
</evidence>
<comment type="caution">
    <text evidence="1">The sequence shown here is derived from an EMBL/GenBank/DDBJ whole genome shotgun (WGS) entry which is preliminary data.</text>
</comment>
<evidence type="ECO:0000313" key="1">
    <source>
        <dbReference type="EMBL" id="KAI4368273.1"/>
    </source>
</evidence>
<sequence>MSCRVLGADQELESNGVANLELDTRRRRRGQGIVSMVASGNADASLRMRKDGRKVEYERSASSRRLFQVGSGYLGMESLYLLIGLTVSLLILPLVLPPLPPPPFMLLLLPICILACLMILAFMPTNVRKDLTYM</sequence>
<protein>
    <submittedName>
        <fullName evidence="1">Uncharacterized protein</fullName>
    </submittedName>
</protein>
<reference evidence="2" key="1">
    <citation type="journal article" date="2023" name="Front. Plant Sci.">
        <title>Chromosomal-level genome assembly of Melastoma candidum provides insights into trichome evolution.</title>
        <authorList>
            <person name="Zhong Y."/>
            <person name="Wu W."/>
            <person name="Sun C."/>
            <person name="Zou P."/>
            <person name="Liu Y."/>
            <person name="Dai S."/>
            <person name="Zhou R."/>
        </authorList>
    </citation>
    <scope>NUCLEOTIDE SEQUENCE [LARGE SCALE GENOMIC DNA]</scope>
</reference>
<name>A0ACB9QPX1_9MYRT</name>
<accession>A0ACB9QPX1</accession>
<organism evidence="1 2">
    <name type="scientific">Melastoma candidum</name>
    <dbReference type="NCBI Taxonomy" id="119954"/>
    <lineage>
        <taxon>Eukaryota</taxon>
        <taxon>Viridiplantae</taxon>
        <taxon>Streptophyta</taxon>
        <taxon>Embryophyta</taxon>
        <taxon>Tracheophyta</taxon>
        <taxon>Spermatophyta</taxon>
        <taxon>Magnoliopsida</taxon>
        <taxon>eudicotyledons</taxon>
        <taxon>Gunneridae</taxon>
        <taxon>Pentapetalae</taxon>
        <taxon>rosids</taxon>
        <taxon>malvids</taxon>
        <taxon>Myrtales</taxon>
        <taxon>Melastomataceae</taxon>
        <taxon>Melastomatoideae</taxon>
        <taxon>Melastomateae</taxon>
        <taxon>Melastoma</taxon>
    </lineage>
</organism>